<evidence type="ECO:0000313" key="1">
    <source>
        <dbReference type="EMBL" id="ERJ76510.1"/>
    </source>
</evidence>
<sequence length="39" mass="4861">MKLPSFQEIIRWIISSCVRTFKRHFLFKIDIILKRKLVR</sequence>
<dbReference type="Proteomes" id="UP000016617">
    <property type="component" value="Unassembled WGS sequence"/>
</dbReference>
<reference evidence="1 2" key="1">
    <citation type="submission" date="2013-06" db="EMBL/GenBank/DDBJ databases">
        <authorList>
            <person name="Weinstock G."/>
            <person name="Sodergren E."/>
            <person name="Lobos E.A."/>
            <person name="Fulton L."/>
            <person name="Fulton R."/>
            <person name="Courtney L."/>
            <person name="Fronick C."/>
            <person name="O'Laughlin M."/>
            <person name="Godfrey J."/>
            <person name="Wilson R.M."/>
            <person name="Miner T."/>
            <person name="Farmer C."/>
            <person name="Delehaunty K."/>
            <person name="Cordes M."/>
            <person name="Minx P."/>
            <person name="Tomlinson C."/>
            <person name="Chen J."/>
            <person name="Wollam A."/>
            <person name="Pepin K.H."/>
            <person name="Bhonagiri V."/>
            <person name="Zhang X."/>
            <person name="Warren W."/>
            <person name="Mitreva M."/>
            <person name="Mardis E.R."/>
            <person name="Wilson R.K."/>
        </authorList>
    </citation>
    <scope>NUCLEOTIDE SEQUENCE [LARGE SCALE GENOMIC DNA]</scope>
    <source>
        <strain evidence="1 2">W1703</strain>
    </source>
</reference>
<protein>
    <submittedName>
        <fullName evidence="1">Uncharacterized protein</fullName>
    </submittedName>
</protein>
<gene>
    <name evidence="1" type="ORF">HMPREF1557_00937</name>
</gene>
<name>U2J9R4_9STRE</name>
<dbReference type="AlphaFoldDB" id="U2J9R4"/>
<dbReference type="HOGENOM" id="CLU_3317969_0_0_9"/>
<accession>U2J9R4</accession>
<proteinExistence type="predicted"/>
<organism evidence="1 2">
    <name type="scientific">Streptococcus sobrinus W1703</name>
    <dbReference type="NCBI Taxonomy" id="1227275"/>
    <lineage>
        <taxon>Bacteria</taxon>
        <taxon>Bacillati</taxon>
        <taxon>Bacillota</taxon>
        <taxon>Bacilli</taxon>
        <taxon>Lactobacillales</taxon>
        <taxon>Streptococcaceae</taxon>
        <taxon>Streptococcus</taxon>
    </lineage>
</organism>
<comment type="caution">
    <text evidence="1">The sequence shown here is derived from an EMBL/GenBank/DDBJ whole genome shotgun (WGS) entry which is preliminary data.</text>
</comment>
<dbReference type="EMBL" id="AWVA01000056">
    <property type="protein sequence ID" value="ERJ76510.1"/>
    <property type="molecule type" value="Genomic_DNA"/>
</dbReference>
<evidence type="ECO:0000313" key="2">
    <source>
        <dbReference type="Proteomes" id="UP000016617"/>
    </source>
</evidence>